<dbReference type="EMBL" id="AEJF01000012">
    <property type="protein sequence ID" value="KLU27829.1"/>
    <property type="molecule type" value="Genomic_DNA"/>
</dbReference>
<comment type="caution">
    <text evidence="1">The sequence shown here is derived from an EMBL/GenBank/DDBJ whole genome shotgun (WGS) entry which is preliminary data.</text>
</comment>
<protein>
    <submittedName>
        <fullName evidence="1">Uncharacterized protein</fullName>
    </submittedName>
</protein>
<dbReference type="RefSeq" id="WP_047844995.1">
    <property type="nucleotide sequence ID" value="NZ_AEJF01000012.1"/>
</dbReference>
<dbReference type="PATRIC" id="fig|908627.4.peg.511"/>
<proteinExistence type="predicted"/>
<gene>
    <name evidence="1" type="ORF">EOS_02305</name>
</gene>
<dbReference type="Proteomes" id="UP000035963">
    <property type="component" value="Unassembled WGS sequence"/>
</dbReference>
<reference evidence="1 2" key="1">
    <citation type="journal article" date="2015" name="Genome Announc.">
        <title>Draft Genome Sequence of Burkholderia sp. Strain PML1(12), an Ectomycorrhizosphere-Inhabiting Bacterium with Effective Mineral-Weathering Ability.</title>
        <authorList>
            <person name="Uroz S."/>
            <person name="Oger P."/>
        </authorList>
    </citation>
    <scope>NUCLEOTIDE SEQUENCE [LARGE SCALE GENOMIC DNA]</scope>
    <source>
        <strain evidence="2">PML1(12)</strain>
    </source>
</reference>
<dbReference type="AlphaFoldDB" id="A0A0J1D538"/>
<keyword evidence="2" id="KW-1185">Reference proteome</keyword>
<evidence type="ECO:0000313" key="2">
    <source>
        <dbReference type="Proteomes" id="UP000035963"/>
    </source>
</evidence>
<sequence length="60" mass="6810">MEFGILMRIPLHDETHRSAAALPENGKRLASPDKAWKTIPMMPQTLCETAQNGRRKHQAQ</sequence>
<name>A0A0J1D538_9BURK</name>
<organism evidence="1 2">
    <name type="scientific">Caballeronia mineralivorans PML1(12)</name>
    <dbReference type="NCBI Taxonomy" id="908627"/>
    <lineage>
        <taxon>Bacteria</taxon>
        <taxon>Pseudomonadati</taxon>
        <taxon>Pseudomonadota</taxon>
        <taxon>Betaproteobacteria</taxon>
        <taxon>Burkholderiales</taxon>
        <taxon>Burkholderiaceae</taxon>
        <taxon>Caballeronia</taxon>
    </lineage>
</organism>
<accession>A0A0J1D538</accession>
<evidence type="ECO:0000313" key="1">
    <source>
        <dbReference type="EMBL" id="KLU27829.1"/>
    </source>
</evidence>